<protein>
    <submittedName>
        <fullName evidence="1">Uncharacterized protein</fullName>
    </submittedName>
</protein>
<sequence>MQRLRIGFLRPRQKRARSGRSTTLMGFRTTRFRSCFSLSMLEVAPKAACHALDRGLSPSSPPGCSPGCLDGRLDSETPLPSGSWLGAAGRKKTISKVTNIFLFKNHQKINGSFYKSIPLHQRSPKW</sequence>
<dbReference type="Proteomes" id="UP000886998">
    <property type="component" value="Unassembled WGS sequence"/>
</dbReference>
<dbReference type="AlphaFoldDB" id="A0A8X6XPP1"/>
<dbReference type="EMBL" id="BMAV01011385">
    <property type="protein sequence ID" value="GFY57189.1"/>
    <property type="molecule type" value="Genomic_DNA"/>
</dbReference>
<name>A0A8X6XPP1_9ARAC</name>
<proteinExistence type="predicted"/>
<accession>A0A8X6XPP1</accession>
<keyword evidence="2" id="KW-1185">Reference proteome</keyword>
<comment type="caution">
    <text evidence="1">The sequence shown here is derived from an EMBL/GenBank/DDBJ whole genome shotgun (WGS) entry which is preliminary data.</text>
</comment>
<evidence type="ECO:0000313" key="1">
    <source>
        <dbReference type="EMBL" id="GFY57189.1"/>
    </source>
</evidence>
<reference evidence="1" key="1">
    <citation type="submission" date="2020-08" db="EMBL/GenBank/DDBJ databases">
        <title>Multicomponent nature underlies the extraordinary mechanical properties of spider dragline silk.</title>
        <authorList>
            <person name="Kono N."/>
            <person name="Nakamura H."/>
            <person name="Mori M."/>
            <person name="Yoshida Y."/>
            <person name="Ohtoshi R."/>
            <person name="Malay A.D."/>
            <person name="Moran D.A.P."/>
            <person name="Tomita M."/>
            <person name="Numata K."/>
            <person name="Arakawa K."/>
        </authorList>
    </citation>
    <scope>NUCLEOTIDE SEQUENCE</scope>
</reference>
<organism evidence="1 2">
    <name type="scientific">Trichonephila inaurata madagascariensis</name>
    <dbReference type="NCBI Taxonomy" id="2747483"/>
    <lineage>
        <taxon>Eukaryota</taxon>
        <taxon>Metazoa</taxon>
        <taxon>Ecdysozoa</taxon>
        <taxon>Arthropoda</taxon>
        <taxon>Chelicerata</taxon>
        <taxon>Arachnida</taxon>
        <taxon>Araneae</taxon>
        <taxon>Araneomorphae</taxon>
        <taxon>Entelegynae</taxon>
        <taxon>Araneoidea</taxon>
        <taxon>Nephilidae</taxon>
        <taxon>Trichonephila</taxon>
        <taxon>Trichonephila inaurata</taxon>
    </lineage>
</organism>
<evidence type="ECO:0000313" key="2">
    <source>
        <dbReference type="Proteomes" id="UP000886998"/>
    </source>
</evidence>
<gene>
    <name evidence="1" type="ORF">TNIN_396541</name>
</gene>